<feature type="region of interest" description="Disordered" evidence="2">
    <location>
        <begin position="620"/>
        <end position="666"/>
    </location>
</feature>
<dbReference type="AlphaFoldDB" id="A0A7J9HHX3"/>
<feature type="compositionally biased region" description="Low complexity" evidence="2">
    <location>
        <begin position="149"/>
        <end position="165"/>
    </location>
</feature>
<gene>
    <name evidence="3" type="ORF">Gohar_025091</name>
</gene>
<dbReference type="PANTHER" id="PTHR31071">
    <property type="entry name" value="GB|AAF24581.1"/>
    <property type="match status" value="1"/>
</dbReference>
<feature type="compositionally biased region" description="Basic and acidic residues" evidence="2">
    <location>
        <begin position="122"/>
        <end position="143"/>
    </location>
</feature>
<dbReference type="PANTHER" id="PTHR31071:SF7">
    <property type="entry name" value="OS04G0382800 PROTEIN"/>
    <property type="match status" value="1"/>
</dbReference>
<dbReference type="EMBL" id="JABFAD010000009">
    <property type="protein sequence ID" value="MBA0809440.1"/>
    <property type="molecule type" value="Genomic_DNA"/>
</dbReference>
<feature type="compositionally biased region" description="Polar residues" evidence="2">
    <location>
        <begin position="755"/>
        <end position="764"/>
    </location>
</feature>
<comment type="caution">
    <text evidence="3">The sequence shown here is derived from an EMBL/GenBank/DDBJ whole genome shotgun (WGS) entry which is preliminary data.</text>
</comment>
<protein>
    <submittedName>
        <fullName evidence="3">Uncharacterized protein</fullName>
    </submittedName>
</protein>
<reference evidence="3 4" key="1">
    <citation type="journal article" date="2019" name="Genome Biol. Evol.">
        <title>Insights into the evolution of the New World diploid cottons (Gossypium, subgenus Houzingenia) based on genome sequencing.</title>
        <authorList>
            <person name="Grover C.E."/>
            <person name="Arick M.A. 2nd"/>
            <person name="Thrash A."/>
            <person name="Conover J.L."/>
            <person name="Sanders W.S."/>
            <person name="Peterson D.G."/>
            <person name="Frelichowski J.E."/>
            <person name="Scheffler J.A."/>
            <person name="Scheffler B.E."/>
            <person name="Wendel J.F."/>
        </authorList>
    </citation>
    <scope>NUCLEOTIDE SEQUENCE [LARGE SCALE GENOMIC DNA]</scope>
    <source>
        <strain evidence="3">0</strain>
        <tissue evidence="3">Leaf</tissue>
    </source>
</reference>
<evidence type="ECO:0000313" key="4">
    <source>
        <dbReference type="Proteomes" id="UP000593560"/>
    </source>
</evidence>
<dbReference type="Proteomes" id="UP000593560">
    <property type="component" value="Unassembled WGS sequence"/>
</dbReference>
<evidence type="ECO:0000256" key="1">
    <source>
        <dbReference type="SAM" id="Coils"/>
    </source>
</evidence>
<feature type="compositionally biased region" description="Polar residues" evidence="2">
    <location>
        <begin position="82"/>
        <end position="93"/>
    </location>
</feature>
<feature type="region of interest" description="Disordered" evidence="2">
    <location>
        <begin position="729"/>
        <end position="764"/>
    </location>
</feature>
<sequence>MMSRQNLGEIDIENLLPGKIRKRGCSSSASSSSSIMQNYRFKRAILVGNKRGGSSTPVPTWKLMMRSPSMASMLRAMESPRYSGSQSGSKLKGQQQQQQQQQQPVSARKLAATLWEMNEIPSPRRKEGNEERRRMKEGREKGAAARSVHSGSLPPHLSDPSHSPVSELPNVLKFSSLMILSLRMPIYLFAWINDSGVILIPLQRMDRSGTGCRQRRASSVSHKLRHTDNNVGVLDSVSNASLMEVFLLDFGKDAIAFFLTISYIVFNSPSFQSLLRCRVVEIMVSAKEINDLYLVMQIETRSHAQTPKGSTVGVKTRLKDVSNALTTSKELLKIINRMWGHEDRPSSSMSLISALHAELERARLQVNQLIQEQRSDQHDINYLMKCFAEEKAAWKNKEQKVVEAAIESIAGELEVERKLRRRFESLNKKLGKELAETKTSLLKSVKELESEKRARVVIEQVCDELARDISEDKAEREELKRESAKVLQEVEKEKEMLQLADVLREQRVQMKLSEAKYHLEEKNAAVDKLRNQLETFLGTKREKEKGRCSLNEPNSEEIAAYLNRVHFGSHPSEENDEDGEVEDAIECEEDSAESDLLELNMDNNSSNNNKIYKLAYASNAARDSREPQINEDITGRKSASSKLPRRSTSLQRSMSDGVDWGMQKDRHQDSVDNDLEWSRFTELEKQIETKGYGDEMHGYKAVKGLREHLLSGTRAGRVYASPTCSSRDINNVAQERPPLVPGSVPKSRLAECRSEANNARKSRW</sequence>
<evidence type="ECO:0000313" key="3">
    <source>
        <dbReference type="EMBL" id="MBA0809440.1"/>
    </source>
</evidence>
<feature type="compositionally biased region" description="Polar residues" evidence="2">
    <location>
        <begin position="637"/>
        <end position="654"/>
    </location>
</feature>
<feature type="region of interest" description="Disordered" evidence="2">
    <location>
        <begin position="78"/>
        <end position="165"/>
    </location>
</feature>
<dbReference type="OrthoDB" id="691984at2759"/>
<feature type="coiled-coil region" evidence="1">
    <location>
        <begin position="462"/>
        <end position="539"/>
    </location>
</feature>
<keyword evidence="4" id="KW-1185">Reference proteome</keyword>
<proteinExistence type="predicted"/>
<evidence type="ECO:0000256" key="2">
    <source>
        <dbReference type="SAM" id="MobiDB-lite"/>
    </source>
</evidence>
<keyword evidence="1" id="KW-0175">Coiled coil</keyword>
<feature type="compositionally biased region" description="Low complexity" evidence="2">
    <location>
        <begin position="94"/>
        <end position="103"/>
    </location>
</feature>
<dbReference type="InterPro" id="IPR043424">
    <property type="entry name" value="BLT-like"/>
</dbReference>
<name>A0A7J9HHX3_9ROSI</name>
<accession>A0A7J9HHX3</accession>
<organism evidence="3 4">
    <name type="scientific">Gossypium harknessii</name>
    <dbReference type="NCBI Taxonomy" id="34285"/>
    <lineage>
        <taxon>Eukaryota</taxon>
        <taxon>Viridiplantae</taxon>
        <taxon>Streptophyta</taxon>
        <taxon>Embryophyta</taxon>
        <taxon>Tracheophyta</taxon>
        <taxon>Spermatophyta</taxon>
        <taxon>Magnoliopsida</taxon>
        <taxon>eudicotyledons</taxon>
        <taxon>Gunneridae</taxon>
        <taxon>Pentapetalae</taxon>
        <taxon>rosids</taxon>
        <taxon>malvids</taxon>
        <taxon>Malvales</taxon>
        <taxon>Malvaceae</taxon>
        <taxon>Malvoideae</taxon>
        <taxon>Gossypium</taxon>
    </lineage>
</organism>